<dbReference type="Pfam" id="PF14491">
    <property type="entry name" value="DUF4435"/>
    <property type="match status" value="1"/>
</dbReference>
<keyword evidence="3" id="KW-1185">Reference proteome</keyword>
<feature type="domain" description="DUF4435" evidence="1">
    <location>
        <begin position="20"/>
        <end position="133"/>
    </location>
</feature>
<evidence type="ECO:0000313" key="2">
    <source>
        <dbReference type="EMBL" id="ASR46497.1"/>
    </source>
</evidence>
<dbReference type="InterPro" id="IPR029492">
    <property type="entry name" value="DUF4435"/>
</dbReference>
<dbReference type="EMBL" id="CP020028">
    <property type="protein sequence ID" value="ASR46497.1"/>
    <property type="molecule type" value="Genomic_DNA"/>
</dbReference>
<proteinExistence type="predicted"/>
<reference evidence="2 3" key="1">
    <citation type="submission" date="2017-03" db="EMBL/GenBank/DDBJ databases">
        <title>Complete genome sequence of Paenibacillus Kribbensis producing bioflocculants.</title>
        <authorList>
            <person name="Lee H.-G."/>
            <person name="Oh H.-M."/>
        </authorList>
    </citation>
    <scope>NUCLEOTIDE SEQUENCE [LARGE SCALE GENOMIC DNA]</scope>
    <source>
        <strain evidence="2 3">AM49</strain>
    </source>
</reference>
<dbReference type="KEGG" id="pkb:B4V02_07295"/>
<evidence type="ECO:0000313" key="3">
    <source>
        <dbReference type="Proteomes" id="UP000214666"/>
    </source>
</evidence>
<dbReference type="OrthoDB" id="7062212at2"/>
<protein>
    <recommendedName>
        <fullName evidence="1">DUF4435 domain-containing protein</fullName>
    </recommendedName>
</protein>
<evidence type="ECO:0000259" key="1">
    <source>
        <dbReference type="Pfam" id="PF14491"/>
    </source>
</evidence>
<dbReference type="RefSeq" id="WP_094154286.1">
    <property type="nucleotide sequence ID" value="NZ_CP020028.1"/>
</dbReference>
<dbReference type="Proteomes" id="UP000214666">
    <property type="component" value="Chromosome"/>
</dbReference>
<gene>
    <name evidence="2" type="ORF">B4V02_07295</name>
</gene>
<name>A0A222WJ87_9BACL</name>
<accession>A0A222WJ87</accession>
<sequence length="314" mass="36180">MKYNIDEALVAARMASVPLVVVEGHDDIQFYENLLMDLNKEADVLAIDTFENYAEGCDSVIKAVEHVQQQITDNPDLFNYFLGIIDRDARYFRDEIPVDLKGLLVLKYYSFESHLIADHNIKSILPLITSINQSVLTSEIISFLKSGFNDIKQELYYLSLEALKNACVKDYTSILGYSESEGKIADNNSRRYLYNEVVIKKRELDDFADGFGLNINKLRLIVKGKWLLQAFSNSILEKINELPIFCFQHAQKKCQYCASGQSNKCLWKTREKYRYNQIANLMMSSYDENEVSYIRSRLNMLGNIGEGEMERQVS</sequence>
<organism evidence="2 3">
    <name type="scientific">Paenibacillus kribbensis</name>
    <dbReference type="NCBI Taxonomy" id="172713"/>
    <lineage>
        <taxon>Bacteria</taxon>
        <taxon>Bacillati</taxon>
        <taxon>Bacillota</taxon>
        <taxon>Bacilli</taxon>
        <taxon>Bacillales</taxon>
        <taxon>Paenibacillaceae</taxon>
        <taxon>Paenibacillus</taxon>
    </lineage>
</organism>
<dbReference type="AlphaFoldDB" id="A0A222WJ87"/>